<dbReference type="PROSITE" id="PS00061">
    <property type="entry name" value="ADH_SHORT"/>
    <property type="match status" value="1"/>
</dbReference>
<dbReference type="EMBL" id="LJIG01009230">
    <property type="protein sequence ID" value="KRT83495.1"/>
    <property type="molecule type" value="Genomic_DNA"/>
</dbReference>
<proteinExistence type="inferred from homology"/>
<dbReference type="InterPro" id="IPR020904">
    <property type="entry name" value="Sc_DH/Rdtase_CS"/>
</dbReference>
<evidence type="ECO:0000256" key="1">
    <source>
        <dbReference type="ARBA" id="ARBA00006484"/>
    </source>
</evidence>
<accession>A0A0T6B9H0</accession>
<dbReference type="PANTHER" id="PTHR43115:SF4">
    <property type="entry name" value="DEHYDROGENASE_REDUCTASE SDR FAMILY MEMBER 11"/>
    <property type="match status" value="1"/>
</dbReference>
<dbReference type="GO" id="GO:0016616">
    <property type="term" value="F:oxidoreductase activity, acting on the CH-OH group of donors, NAD or NADP as acceptor"/>
    <property type="evidence" value="ECO:0007669"/>
    <property type="project" value="UniProtKB-ARBA"/>
</dbReference>
<dbReference type="InterPro" id="IPR002347">
    <property type="entry name" value="SDR_fam"/>
</dbReference>
<protein>
    <submittedName>
        <fullName evidence="4">Dehydrogenase</fullName>
    </submittedName>
</protein>
<evidence type="ECO:0000256" key="3">
    <source>
        <dbReference type="RuleBase" id="RU000363"/>
    </source>
</evidence>
<comment type="similarity">
    <text evidence="1 3">Belongs to the short-chain dehydrogenases/reductases (SDR) family.</text>
</comment>
<organism evidence="4 5">
    <name type="scientific">Oryctes borbonicus</name>
    <dbReference type="NCBI Taxonomy" id="1629725"/>
    <lineage>
        <taxon>Eukaryota</taxon>
        <taxon>Metazoa</taxon>
        <taxon>Ecdysozoa</taxon>
        <taxon>Arthropoda</taxon>
        <taxon>Hexapoda</taxon>
        <taxon>Insecta</taxon>
        <taxon>Pterygota</taxon>
        <taxon>Neoptera</taxon>
        <taxon>Endopterygota</taxon>
        <taxon>Coleoptera</taxon>
        <taxon>Polyphaga</taxon>
        <taxon>Scarabaeiformia</taxon>
        <taxon>Scarabaeidae</taxon>
        <taxon>Dynastinae</taxon>
        <taxon>Oryctes</taxon>
    </lineage>
</organism>
<dbReference type="Gene3D" id="3.40.50.720">
    <property type="entry name" value="NAD(P)-binding Rossmann-like Domain"/>
    <property type="match status" value="1"/>
</dbReference>
<dbReference type="Pfam" id="PF00106">
    <property type="entry name" value="adh_short"/>
    <property type="match status" value="1"/>
</dbReference>
<evidence type="ECO:0000256" key="2">
    <source>
        <dbReference type="ARBA" id="ARBA00023002"/>
    </source>
</evidence>
<dbReference type="PANTHER" id="PTHR43115">
    <property type="entry name" value="DEHYDROGENASE/REDUCTASE SDR FAMILY MEMBER 11"/>
    <property type="match status" value="1"/>
</dbReference>
<reference evidence="4 5" key="1">
    <citation type="submission" date="2015-09" db="EMBL/GenBank/DDBJ databases">
        <title>Draft genome of the scarab beetle Oryctes borbonicus.</title>
        <authorList>
            <person name="Meyer J.M."/>
            <person name="Markov G.V."/>
            <person name="Baskaran P."/>
            <person name="Herrmann M."/>
            <person name="Sommer R.J."/>
            <person name="Roedelsperger C."/>
        </authorList>
    </citation>
    <scope>NUCLEOTIDE SEQUENCE [LARGE SCALE GENOMIC DNA]</scope>
    <source>
        <strain evidence="4">OB123</strain>
        <tissue evidence="4">Whole animal</tissue>
    </source>
</reference>
<dbReference type="PRINTS" id="PR00081">
    <property type="entry name" value="GDHRDH"/>
</dbReference>
<dbReference type="SUPFAM" id="SSF51735">
    <property type="entry name" value="NAD(P)-binding Rossmann-fold domains"/>
    <property type="match status" value="1"/>
</dbReference>
<evidence type="ECO:0000313" key="4">
    <source>
        <dbReference type="EMBL" id="KRT83495.1"/>
    </source>
</evidence>
<sequence length="250" mass="27010">MTKKIAMVTGASAGIGAATVKVLVKNGYKVVGLARRVEKLEALCKELKSEPGKLYPLKTDITKEADIKYAFVWTDTNIGPVSLLVNNAGVAKPTNIINGTTSDFKMVFDTNVMGLTIACREAINMMLNNKVDNGLIININSIAGHFVPPLPLKNVYPASKHAVTALTETLRQELINLGSNIRVTSISPGYVETEIVKVNGFLEHEDIVAIEKIAPRLQADDVANAIFYVISTPSHVQITELTIRPVGEAV</sequence>
<dbReference type="PRINTS" id="PR00080">
    <property type="entry name" value="SDRFAMILY"/>
</dbReference>
<dbReference type="FunFam" id="3.40.50.720:FF:000047">
    <property type="entry name" value="NADP-dependent L-serine/L-allo-threonine dehydrogenase"/>
    <property type="match status" value="1"/>
</dbReference>
<dbReference type="InterPro" id="IPR036291">
    <property type="entry name" value="NAD(P)-bd_dom_sf"/>
</dbReference>
<name>A0A0T6B9H0_9SCAR</name>
<gene>
    <name evidence="4" type="ORF">AMK59_3806</name>
</gene>
<evidence type="ECO:0000313" key="5">
    <source>
        <dbReference type="Proteomes" id="UP000051574"/>
    </source>
</evidence>
<dbReference type="OrthoDB" id="1933717at2759"/>
<dbReference type="AlphaFoldDB" id="A0A0T6B9H0"/>
<dbReference type="Proteomes" id="UP000051574">
    <property type="component" value="Unassembled WGS sequence"/>
</dbReference>
<keyword evidence="2" id="KW-0560">Oxidoreductase</keyword>
<keyword evidence="5" id="KW-1185">Reference proteome</keyword>
<comment type="caution">
    <text evidence="4">The sequence shown here is derived from an EMBL/GenBank/DDBJ whole genome shotgun (WGS) entry which is preliminary data.</text>
</comment>